<accession>A0AAQ4CQ39</accession>
<evidence type="ECO:0000313" key="1">
    <source>
        <dbReference type="EMBL" id="BDB97920.1"/>
    </source>
</evidence>
<dbReference type="AlphaFoldDB" id="A0AAQ4CQ39"/>
<dbReference type="Pfam" id="PF04693">
    <property type="entry name" value="DDE_Tnp_2"/>
    <property type="match status" value="1"/>
</dbReference>
<proteinExistence type="predicted"/>
<dbReference type="KEGG" id="scas:SACC_09370"/>
<dbReference type="InterPro" id="IPR006783">
    <property type="entry name" value="Transposase_ISC1217"/>
</dbReference>
<dbReference type="EMBL" id="AP025226">
    <property type="protein sequence ID" value="BDB97920.1"/>
    <property type="molecule type" value="Genomic_DNA"/>
</dbReference>
<evidence type="ECO:0000313" key="2">
    <source>
        <dbReference type="Proteomes" id="UP001319921"/>
    </source>
</evidence>
<organism evidence="1 2">
    <name type="scientific">Saccharolobus caldissimus</name>
    <dbReference type="NCBI Taxonomy" id="1702097"/>
    <lineage>
        <taxon>Archaea</taxon>
        <taxon>Thermoproteota</taxon>
        <taxon>Thermoprotei</taxon>
        <taxon>Sulfolobales</taxon>
        <taxon>Sulfolobaceae</taxon>
        <taxon>Saccharolobus</taxon>
    </lineage>
</organism>
<keyword evidence="2" id="KW-1185">Reference proteome</keyword>
<sequence>MNKNLSNDAYYQALNDAIHAALAPLENIRKDSAIRLLLGGIIGKGAYEISQEMNIDYMTLLKNLDKIANLVKAVKNIVKNHPVLLIIDDTHDHKQYAIPISRNTTQIYYCKVHKRYEPAIQILLIAVKDLKTNETYIVAIIPYIPQKVVEILKERGEKVEFKTKIQAYLEILPELEKEFNVVGKVFDSWYVNSKTLFANTVGELKANARVVEGDRLVPVGEFPQGEYLVEYLGIPIKLLVVDDYKGYGRRYFFSTNVNDTAEDIITTWENR</sequence>
<dbReference type="Proteomes" id="UP001319921">
    <property type="component" value="Chromosome"/>
</dbReference>
<reference evidence="1 2" key="1">
    <citation type="journal article" date="2022" name="Microbiol. Resour. Announc.">
        <title>Complete Genome Sequence of the Hyperthermophilic and Acidophilic Archaeon Saccharolobus caldissimus Strain HS-3T.</title>
        <authorList>
            <person name="Sakai H.D."/>
            <person name="Kurosawa N."/>
        </authorList>
    </citation>
    <scope>NUCLEOTIDE SEQUENCE [LARGE SCALE GENOMIC DNA]</scope>
    <source>
        <strain evidence="1 2">JCM32116</strain>
    </source>
</reference>
<protein>
    <submittedName>
        <fullName evidence="1">ISNCY family transposase ISSto15</fullName>
    </submittedName>
</protein>
<name>A0AAQ4CQ39_9CREN</name>
<gene>
    <name evidence="1" type="ORF">SACC_09370</name>
</gene>